<comment type="caution">
    <text evidence="1">The sequence shown here is derived from an EMBL/GenBank/DDBJ whole genome shotgun (WGS) entry which is preliminary data.</text>
</comment>
<evidence type="ECO:0000313" key="1">
    <source>
        <dbReference type="EMBL" id="KAG0577145.1"/>
    </source>
</evidence>
<name>A0A8T0I2I5_CERPU</name>
<dbReference type="Proteomes" id="UP000822688">
    <property type="component" value="Chromosome 5"/>
</dbReference>
<reference evidence="1" key="1">
    <citation type="submission" date="2020-06" db="EMBL/GenBank/DDBJ databases">
        <title>WGS assembly of Ceratodon purpureus strain R40.</title>
        <authorList>
            <person name="Carey S.B."/>
            <person name="Jenkins J."/>
            <person name="Shu S."/>
            <person name="Lovell J.T."/>
            <person name="Sreedasyam A."/>
            <person name="Maumus F."/>
            <person name="Tiley G.P."/>
            <person name="Fernandez-Pozo N."/>
            <person name="Barry K."/>
            <person name="Chen C."/>
            <person name="Wang M."/>
            <person name="Lipzen A."/>
            <person name="Daum C."/>
            <person name="Saski C.A."/>
            <person name="Payton A.C."/>
            <person name="Mcbreen J.C."/>
            <person name="Conrad R.E."/>
            <person name="Kollar L.M."/>
            <person name="Olsson S."/>
            <person name="Huttunen S."/>
            <person name="Landis J.B."/>
            <person name="Wickett N.J."/>
            <person name="Johnson M.G."/>
            <person name="Rensing S.A."/>
            <person name="Grimwood J."/>
            <person name="Schmutz J."/>
            <person name="Mcdaniel S.F."/>
        </authorList>
    </citation>
    <scope>NUCLEOTIDE SEQUENCE</scope>
    <source>
        <strain evidence="1">R40</strain>
    </source>
</reference>
<gene>
    <name evidence="1" type="ORF">KC19_5G134500</name>
</gene>
<proteinExistence type="predicted"/>
<protein>
    <submittedName>
        <fullName evidence="1">Uncharacterized protein</fullName>
    </submittedName>
</protein>
<organism evidence="1 2">
    <name type="scientific">Ceratodon purpureus</name>
    <name type="common">Fire moss</name>
    <name type="synonym">Dicranum purpureum</name>
    <dbReference type="NCBI Taxonomy" id="3225"/>
    <lineage>
        <taxon>Eukaryota</taxon>
        <taxon>Viridiplantae</taxon>
        <taxon>Streptophyta</taxon>
        <taxon>Embryophyta</taxon>
        <taxon>Bryophyta</taxon>
        <taxon>Bryophytina</taxon>
        <taxon>Bryopsida</taxon>
        <taxon>Dicranidae</taxon>
        <taxon>Pseudoditrichales</taxon>
        <taxon>Ditrichaceae</taxon>
        <taxon>Ceratodon</taxon>
    </lineage>
</organism>
<dbReference type="AlphaFoldDB" id="A0A8T0I2I5"/>
<sequence>MDSSQPHSLLSLGCIRMHGILPSLLASSHIPLLHAGTGNFYRQQRKSPILITSTATFDRSRPGPDAVLFGSSGSQTDLSITSPFVELTSSRVPSHCWTS</sequence>
<dbReference type="EMBL" id="CM026425">
    <property type="protein sequence ID" value="KAG0577145.1"/>
    <property type="molecule type" value="Genomic_DNA"/>
</dbReference>
<keyword evidence="2" id="KW-1185">Reference proteome</keyword>
<evidence type="ECO:0000313" key="2">
    <source>
        <dbReference type="Proteomes" id="UP000822688"/>
    </source>
</evidence>
<accession>A0A8T0I2I5</accession>